<comment type="similarity">
    <text evidence="1">Belongs to the sigma-70 factor family. ECF subfamily.</text>
</comment>
<organism evidence="9 10">
    <name type="scientific">Rhodococcus koreensis</name>
    <dbReference type="NCBI Taxonomy" id="99653"/>
    <lineage>
        <taxon>Bacteria</taxon>
        <taxon>Bacillati</taxon>
        <taxon>Actinomycetota</taxon>
        <taxon>Actinomycetes</taxon>
        <taxon>Mycobacteriales</taxon>
        <taxon>Nocardiaceae</taxon>
        <taxon>Rhodococcus</taxon>
    </lineage>
</organism>
<dbReference type="Gene3D" id="1.10.10.10">
    <property type="entry name" value="Winged helix-like DNA-binding domain superfamily/Winged helix DNA-binding domain"/>
    <property type="match status" value="1"/>
</dbReference>
<keyword evidence="6" id="KW-0804">Transcription</keyword>
<dbReference type="InterPro" id="IPR014284">
    <property type="entry name" value="RNA_pol_sigma-70_dom"/>
</dbReference>
<dbReference type="InterPro" id="IPR036388">
    <property type="entry name" value="WH-like_DNA-bd_sf"/>
</dbReference>
<comment type="subunit">
    <text evidence="2">Interacts transiently with the RNA polymerase catalytic core formed by RpoA, RpoB, RpoC and RpoZ (2 alpha, 1 beta, 1 beta' and 1 omega subunit) to form the RNA polymerase holoenzyme that can initiate transcription.</text>
</comment>
<dbReference type="EMBL" id="FNSV01000005">
    <property type="protein sequence ID" value="SEC47853.1"/>
    <property type="molecule type" value="Genomic_DNA"/>
</dbReference>
<evidence type="ECO:0000256" key="1">
    <source>
        <dbReference type="ARBA" id="ARBA00010641"/>
    </source>
</evidence>
<dbReference type="InterPro" id="IPR007627">
    <property type="entry name" value="RNA_pol_sigma70_r2"/>
</dbReference>
<dbReference type="InterPro" id="IPR032710">
    <property type="entry name" value="NTF2-like_dom_sf"/>
</dbReference>
<dbReference type="AlphaFoldDB" id="A0A1H4SUK2"/>
<evidence type="ECO:0000313" key="10">
    <source>
        <dbReference type="Proteomes" id="UP000183561"/>
    </source>
</evidence>
<keyword evidence="4" id="KW-0731">Sigma factor</keyword>
<dbReference type="SUPFAM" id="SSF88946">
    <property type="entry name" value="Sigma2 domain of RNA polymerase sigma factors"/>
    <property type="match status" value="1"/>
</dbReference>
<dbReference type="Gene3D" id="1.10.1740.10">
    <property type="match status" value="1"/>
</dbReference>
<evidence type="ECO:0000259" key="8">
    <source>
        <dbReference type="Pfam" id="PF08281"/>
    </source>
</evidence>
<feature type="domain" description="RNA polymerase sigma-70 region 2" evidence="7">
    <location>
        <begin position="11"/>
        <end position="74"/>
    </location>
</feature>
<dbReference type="GO" id="GO:0006352">
    <property type="term" value="P:DNA-templated transcription initiation"/>
    <property type="evidence" value="ECO:0007669"/>
    <property type="project" value="InterPro"/>
</dbReference>
<proteinExistence type="inferred from homology"/>
<dbReference type="GO" id="GO:0003677">
    <property type="term" value="F:DNA binding"/>
    <property type="evidence" value="ECO:0007669"/>
    <property type="project" value="UniProtKB-KW"/>
</dbReference>
<gene>
    <name evidence="9" type="ORF">SAMN04490239_4243</name>
</gene>
<dbReference type="PANTHER" id="PTHR30173:SF43">
    <property type="entry name" value="ECF RNA POLYMERASE SIGMA FACTOR SIGI-RELATED"/>
    <property type="match status" value="1"/>
</dbReference>
<accession>A0A1H4SUK2</accession>
<protein>
    <submittedName>
        <fullName evidence="9">RNA polymerase, sigma subunit, ECF family</fullName>
    </submittedName>
</protein>
<keyword evidence="5" id="KW-0238">DNA-binding</keyword>
<dbReference type="Pfam" id="PF08281">
    <property type="entry name" value="Sigma70_r4_2"/>
    <property type="match status" value="1"/>
</dbReference>
<dbReference type="Proteomes" id="UP000183561">
    <property type="component" value="Unassembled WGS sequence"/>
</dbReference>
<dbReference type="Pfam" id="PF04542">
    <property type="entry name" value="Sigma70_r2"/>
    <property type="match status" value="1"/>
</dbReference>
<dbReference type="SUPFAM" id="SSF88659">
    <property type="entry name" value="Sigma3 and sigma4 domains of RNA polymerase sigma factors"/>
    <property type="match status" value="1"/>
</dbReference>
<dbReference type="InterPro" id="IPR052704">
    <property type="entry name" value="ECF_Sigma-70_Domain"/>
</dbReference>
<evidence type="ECO:0000259" key="7">
    <source>
        <dbReference type="Pfam" id="PF04542"/>
    </source>
</evidence>
<evidence type="ECO:0000256" key="6">
    <source>
        <dbReference type="ARBA" id="ARBA00023163"/>
    </source>
</evidence>
<dbReference type="NCBIfam" id="TIGR02937">
    <property type="entry name" value="sigma70-ECF"/>
    <property type="match status" value="1"/>
</dbReference>
<dbReference type="InterPro" id="IPR013249">
    <property type="entry name" value="RNA_pol_sigma70_r4_t2"/>
</dbReference>
<evidence type="ECO:0000256" key="5">
    <source>
        <dbReference type="ARBA" id="ARBA00023125"/>
    </source>
</evidence>
<dbReference type="Gene3D" id="3.10.450.50">
    <property type="match status" value="1"/>
</dbReference>
<dbReference type="InterPro" id="IPR013324">
    <property type="entry name" value="RNA_pol_sigma_r3/r4-like"/>
</dbReference>
<evidence type="ECO:0000256" key="2">
    <source>
        <dbReference type="ARBA" id="ARBA00011344"/>
    </source>
</evidence>
<dbReference type="SUPFAM" id="SSF54427">
    <property type="entry name" value="NTF2-like"/>
    <property type="match status" value="1"/>
</dbReference>
<evidence type="ECO:0000256" key="4">
    <source>
        <dbReference type="ARBA" id="ARBA00023082"/>
    </source>
</evidence>
<keyword evidence="3" id="KW-0805">Transcription regulation</keyword>
<evidence type="ECO:0000256" key="3">
    <source>
        <dbReference type="ARBA" id="ARBA00023015"/>
    </source>
</evidence>
<dbReference type="InterPro" id="IPR013325">
    <property type="entry name" value="RNA_pol_sigma_r2"/>
</dbReference>
<name>A0A1H4SUK2_9NOCA</name>
<reference evidence="10" key="1">
    <citation type="submission" date="2016-10" db="EMBL/GenBank/DDBJ databases">
        <authorList>
            <person name="Varghese N."/>
            <person name="Submissions S."/>
        </authorList>
    </citation>
    <scope>NUCLEOTIDE SEQUENCE [LARGE SCALE GENOMIC DNA]</scope>
    <source>
        <strain evidence="10">DSM 44498</strain>
    </source>
</reference>
<dbReference type="OrthoDB" id="3211555at2"/>
<dbReference type="PANTHER" id="PTHR30173">
    <property type="entry name" value="SIGMA 19 FACTOR"/>
    <property type="match status" value="1"/>
</dbReference>
<keyword evidence="10" id="KW-1185">Reference proteome</keyword>
<dbReference type="RefSeq" id="WP_072942846.1">
    <property type="nucleotide sequence ID" value="NZ_FNSV01000005.1"/>
</dbReference>
<dbReference type="GO" id="GO:0016987">
    <property type="term" value="F:sigma factor activity"/>
    <property type="evidence" value="ECO:0007669"/>
    <property type="project" value="UniProtKB-KW"/>
</dbReference>
<feature type="domain" description="RNA polymerase sigma factor 70 region 4 type 2" evidence="8">
    <location>
        <begin position="111"/>
        <end position="161"/>
    </location>
</feature>
<evidence type="ECO:0000313" key="9">
    <source>
        <dbReference type="EMBL" id="SEC47853.1"/>
    </source>
</evidence>
<sequence>MDDRDRLTERFEEHRPRLRAVAYRMLGSVSEADDAVQEAWLRTIRADTGEVENLEAWLITVVSRVCLNVLRSREQRREEPLDVQAHDPAVGHDDGGDPEHEAMLADSVGLALLVVLDTLTPAERLAFVLHDMFDVPFDDVAPIVGRSSQAVRQLASRARRRVKGASSAPDPADLDRRRAVVDAYLAATRGGDFDALVALLDPDVVLRADPAVGPTPGPLVIRGARVVAKGALASAERARVTQVALVNGAAGLVMAPRGRLYLVLAFTIVDGKITEIDVIAEPDRVRRLDLAVLGD</sequence>